<organism evidence="1 2">
    <name type="scientific">Clunio marinus</name>
    <dbReference type="NCBI Taxonomy" id="568069"/>
    <lineage>
        <taxon>Eukaryota</taxon>
        <taxon>Metazoa</taxon>
        <taxon>Ecdysozoa</taxon>
        <taxon>Arthropoda</taxon>
        <taxon>Hexapoda</taxon>
        <taxon>Insecta</taxon>
        <taxon>Pterygota</taxon>
        <taxon>Neoptera</taxon>
        <taxon>Endopterygota</taxon>
        <taxon>Diptera</taxon>
        <taxon>Nematocera</taxon>
        <taxon>Chironomoidea</taxon>
        <taxon>Chironomidae</taxon>
        <taxon>Clunio</taxon>
    </lineage>
</organism>
<proteinExistence type="predicted"/>
<accession>A0A1J1I9T7</accession>
<keyword evidence="2" id="KW-1185">Reference proteome</keyword>
<sequence length="70" mass="8136">MSIKCGKSINHRSYDRRSLQLDKKNLSRKQTTNKPMRNPNLISFIAFKAYAFGSFKLVNSILQTKEINML</sequence>
<reference evidence="1 2" key="1">
    <citation type="submission" date="2015-04" db="EMBL/GenBank/DDBJ databases">
        <authorList>
            <person name="Syromyatnikov M.Y."/>
            <person name="Popov V.N."/>
        </authorList>
    </citation>
    <scope>NUCLEOTIDE SEQUENCE [LARGE SCALE GENOMIC DNA]</scope>
</reference>
<evidence type="ECO:0000313" key="2">
    <source>
        <dbReference type="Proteomes" id="UP000183832"/>
    </source>
</evidence>
<gene>
    <name evidence="1" type="ORF">CLUMA_CG010488</name>
</gene>
<dbReference type="Proteomes" id="UP000183832">
    <property type="component" value="Unassembled WGS sequence"/>
</dbReference>
<dbReference type="EMBL" id="CVRI01000046">
    <property type="protein sequence ID" value="CRK97047.1"/>
    <property type="molecule type" value="Genomic_DNA"/>
</dbReference>
<name>A0A1J1I9T7_9DIPT</name>
<evidence type="ECO:0000313" key="1">
    <source>
        <dbReference type="EMBL" id="CRK97047.1"/>
    </source>
</evidence>
<protein>
    <submittedName>
        <fullName evidence="1">CLUMA_CG010488, isoform A</fullName>
    </submittedName>
</protein>
<dbReference type="AlphaFoldDB" id="A0A1J1I9T7"/>